<organism evidence="1 2">
    <name type="scientific">Nocardiopsis codii</name>
    <dbReference type="NCBI Taxonomy" id="3065942"/>
    <lineage>
        <taxon>Bacteria</taxon>
        <taxon>Bacillati</taxon>
        <taxon>Actinomycetota</taxon>
        <taxon>Actinomycetes</taxon>
        <taxon>Streptosporangiales</taxon>
        <taxon>Nocardiopsidaceae</taxon>
        <taxon>Nocardiopsis</taxon>
    </lineage>
</organism>
<protein>
    <submittedName>
        <fullName evidence="1">Uncharacterized protein</fullName>
    </submittedName>
</protein>
<proteinExistence type="predicted"/>
<accession>A0ABU7K4C9</accession>
<evidence type="ECO:0000313" key="1">
    <source>
        <dbReference type="EMBL" id="MEE2037111.1"/>
    </source>
</evidence>
<dbReference type="Proteomes" id="UP001356095">
    <property type="component" value="Unassembled WGS sequence"/>
</dbReference>
<sequence>MDSHKVRALLDPLLDGAPGDLHILTLLTTSSTSTSLRRHLGVLSIEHPEAVDALGLALLDGTPGTAVLRTFTDRTSHTLPNGRDVPLKSVCGWRLDRGGLLPLDRDGVLAASRTDGVTGRLLEPERGVGYADAWPVDLGRFHAPGHR</sequence>
<dbReference type="EMBL" id="JAUZMY010000005">
    <property type="protein sequence ID" value="MEE2037111.1"/>
    <property type="molecule type" value="Genomic_DNA"/>
</dbReference>
<reference evidence="1 2" key="1">
    <citation type="submission" date="2023-08" db="EMBL/GenBank/DDBJ databases">
        <authorList>
            <person name="Girao M."/>
            <person name="Carvalho M.F."/>
        </authorList>
    </citation>
    <scope>NUCLEOTIDE SEQUENCE [LARGE SCALE GENOMIC DNA]</scope>
    <source>
        <strain evidence="1 2">CT-R113</strain>
    </source>
</reference>
<comment type="caution">
    <text evidence="1">The sequence shown here is derived from an EMBL/GenBank/DDBJ whole genome shotgun (WGS) entry which is preliminary data.</text>
</comment>
<gene>
    <name evidence="1" type="ORF">Q8791_07750</name>
</gene>
<dbReference type="RefSeq" id="WP_330090901.1">
    <property type="nucleotide sequence ID" value="NZ_JAUZMY010000005.1"/>
</dbReference>
<name>A0ABU7K4C9_9ACTN</name>
<evidence type="ECO:0000313" key="2">
    <source>
        <dbReference type="Proteomes" id="UP001356095"/>
    </source>
</evidence>
<keyword evidence="2" id="KW-1185">Reference proteome</keyword>